<organism evidence="2">
    <name type="scientific">Arabidopsis lyrata subsp. lyrata</name>
    <name type="common">Lyre-leaved rock-cress</name>
    <dbReference type="NCBI Taxonomy" id="81972"/>
    <lineage>
        <taxon>Eukaryota</taxon>
        <taxon>Viridiplantae</taxon>
        <taxon>Streptophyta</taxon>
        <taxon>Embryophyta</taxon>
        <taxon>Tracheophyta</taxon>
        <taxon>Spermatophyta</taxon>
        <taxon>Magnoliopsida</taxon>
        <taxon>eudicotyledons</taxon>
        <taxon>Gunneridae</taxon>
        <taxon>Pentapetalae</taxon>
        <taxon>rosids</taxon>
        <taxon>malvids</taxon>
        <taxon>Brassicales</taxon>
        <taxon>Brassicaceae</taxon>
        <taxon>Camelineae</taxon>
        <taxon>Arabidopsis</taxon>
    </lineage>
</organism>
<gene>
    <name evidence="1" type="ORF">ARALYDRAFT_899398</name>
</gene>
<name>D7L9C6_ARALL</name>
<dbReference type="EMBL" id="GL348715">
    <property type="protein sequence ID" value="EFH59985.1"/>
    <property type="molecule type" value="Genomic_DNA"/>
</dbReference>
<keyword evidence="2" id="KW-1185">Reference proteome</keyword>
<sequence length="66" mass="7615">MELLIRKSTKVDFVGDRKKNSVTKDLQFKKNYRKTRCIRTHAHGILGFDFLAKKNEATVNKCSATN</sequence>
<accession>D7L9C6</accession>
<dbReference type="Gramene" id="scaffold_303368.1">
    <property type="protein sequence ID" value="scaffold_303368.1"/>
    <property type="gene ID" value="scaffold_303368.1"/>
</dbReference>
<reference evidence="2" key="1">
    <citation type="journal article" date="2011" name="Nat. Genet.">
        <title>The Arabidopsis lyrata genome sequence and the basis of rapid genome size change.</title>
        <authorList>
            <person name="Hu T.T."/>
            <person name="Pattyn P."/>
            <person name="Bakker E.G."/>
            <person name="Cao J."/>
            <person name="Cheng J.-F."/>
            <person name="Clark R.M."/>
            <person name="Fahlgren N."/>
            <person name="Fawcett J.A."/>
            <person name="Grimwood J."/>
            <person name="Gundlach H."/>
            <person name="Haberer G."/>
            <person name="Hollister J.D."/>
            <person name="Ossowski S."/>
            <person name="Ottilar R.P."/>
            <person name="Salamov A.A."/>
            <person name="Schneeberger K."/>
            <person name="Spannagl M."/>
            <person name="Wang X."/>
            <person name="Yang L."/>
            <person name="Nasrallah M.E."/>
            <person name="Bergelson J."/>
            <person name="Carrington J.C."/>
            <person name="Gaut B.S."/>
            <person name="Schmutz J."/>
            <person name="Mayer K.F.X."/>
            <person name="Van de Peer Y."/>
            <person name="Grigoriev I.V."/>
            <person name="Nordborg M."/>
            <person name="Weigel D."/>
            <person name="Guo Y.-L."/>
        </authorList>
    </citation>
    <scope>NUCLEOTIDE SEQUENCE [LARGE SCALE GENOMIC DNA]</scope>
    <source>
        <strain evidence="2">cv. MN47</strain>
    </source>
</reference>
<dbReference type="AlphaFoldDB" id="D7L9C6"/>
<proteinExistence type="predicted"/>
<evidence type="ECO:0000313" key="2">
    <source>
        <dbReference type="Proteomes" id="UP000008694"/>
    </source>
</evidence>
<dbReference type="Proteomes" id="UP000008694">
    <property type="component" value="Unassembled WGS sequence"/>
</dbReference>
<dbReference type="HOGENOM" id="CLU_2834594_0_0_1"/>
<evidence type="ECO:0000313" key="1">
    <source>
        <dbReference type="EMBL" id="EFH59985.1"/>
    </source>
</evidence>
<protein>
    <submittedName>
        <fullName evidence="1">Predicted protein</fullName>
    </submittedName>
</protein>